<dbReference type="Gene3D" id="1.25.40.10">
    <property type="entry name" value="Tetratricopeptide repeat domain"/>
    <property type="match status" value="5"/>
</dbReference>
<sequence>MTEYSKGRIVQENAKRILAALLDVADGTLERQNSTKKPLTVRPQTDPPGLFVTCTIPSLVELTENDQAEGGLTYAKVESAIKFLEVFGIVQRPDNQQGSTQQLTIRLWETDKQKNLIRFDAECDTQRRQTQTRQGNDPWVQVRKVVPPEFDLLDQKFFHKRRGGETRILKLPSVSKNWSLITQGNYIDRDQQGEVFARAEALANYSGISLLLIRGQPGAGKTALMQWLAYELSGQHRVVLQKKREEPYWLDPLWEFSEQINQHFYLIADDVFRDDSILEELDNNELQFPLTVIGTTRLNEDQQDRLRLRGYRIESLDLELSPSPESQEKQRILDRICQEDGEAKARLEKMAAAERKQLMAAPSMLVLMLQLSEGKPFDLIVADVIRRLPSDEDYPVYQVFGVICSFYQYGIFTSTGVLPLCLPDYSKKAVRDVVDFARDAELKGLVIKISRGGYERLRTIHELIAQTAMTVKYRRSRGENLPYSPSLLADHLRAAIPALDATKETHQRWAYDGLRLLAVSGEVTLVRQVLDDYPNQIQSLQHKSGVTGWFIWSKMYEAVGLLSERDRCLDAILSTEPQSLWEWTYWLSLIKKRGTNQQKQEAITLTSSWLQLNPDDYTVRTQYLALIEQCGTSQQKQKAIALTSTWLQQHPDDSHVRTQYLALIGQFGTSQQKQEAIALTSSWLQLHPDDHEIRRHYLGLIEHCGTPAQKQEAIALTSSWLQLHPDDSWVRTKYLALIGQFGTSQQKQEAIALTSTWLQLHPDDINVRTQYLALIGQFGRSPQKQEAISLTTTWLQLHPDDTFIRTQYLALIGQFGRSPQKQEAISLTTTWLQLHPDDITVRTKYLALIGQFGTSQQKQEAISLTSTWLQQHPDDTFIRTQYLALIGQFGRSPQKQEAIALTTTWLQLHPDDTFIRTQYLALIGQFGRSPQKQEAIALTSSWLQLHPDDITVRTKYLALIGQFGTSQQKQEAISLTSTWLQQHPDDTFIRTQYLALIGQFGRSPQKQEAIALTTNWLQLHPDDSYVRTQYLALIRQSGTPAQKQEAISLTSSWLQLHPDDITVRTKYLALIGQFGTSQQKQEAISLTSTWLQQHPDDTFIRTQYLALIGQFGRSPQKQEAISLTSSWLQLHPDDYEVRRKYLALIGQCGTYQQKQNAIAQTSSWLQRHPDDKSVRRQYLVLIEQCGTSQQQQEAIALTTTWLQLHPDDHEIRRHYLGLIEHCGTPPQKQEAIALTSTWLQLHLSNRSVRKQYLALIEQCGTSQQKQEAIALTTTWLQLHPNDYTVRTKYLALIEQCGTPPQKQEAIALTTTWLQLHPDNTSVRTSYLAVVRKAGKDIIEIEPIIIQQWQWISQQAQVDQSLWTAFLPVLYHHAQPQIIQEAVNLALQQYPDNTTIICLIFGYFRDNLDYETCYKLADFLSQSQLRTDKWQNVIHAANFFRDYGELDKADEIYQRTIKSAKFRMRQYGDDLQKEINFASLNYVYLLLLRQPPDPYTAIDYLQPILTKNPKHCVAHWYMARCYQAQGHNHSRKNRKVYQQAIKHFQQAIKFDNQKNGRFWYEFGCFYRDAMQNPTEARTCFENSLNQNINLPACVDLAELEVADGNFDRARVLLQQGLALVPMTRPEREQRDRLESQIQGIQAQLDD</sequence>
<name>B4VHS9_9CYAN</name>
<dbReference type="HOGENOM" id="CLU_242659_0_0_3"/>
<dbReference type="RefSeq" id="WP_006098040.1">
    <property type="nucleotide sequence ID" value="NZ_DS989841.1"/>
</dbReference>
<accession>B4VHS9</accession>
<protein>
    <submittedName>
        <fullName evidence="3">Tetratricopeptide repeat domain protein</fullName>
    </submittedName>
</protein>
<dbReference type="Proteomes" id="UP000003835">
    <property type="component" value="Unassembled WGS sequence"/>
</dbReference>
<evidence type="ECO:0000313" key="3">
    <source>
        <dbReference type="EMBL" id="EDX78565.1"/>
    </source>
</evidence>
<dbReference type="InterPro" id="IPR045434">
    <property type="entry name" value="EAD4"/>
</dbReference>
<evidence type="ECO:0000313" key="4">
    <source>
        <dbReference type="Proteomes" id="UP000003835"/>
    </source>
</evidence>
<feature type="compositionally biased region" description="Polar residues" evidence="1">
    <location>
        <begin position="1634"/>
        <end position="1645"/>
    </location>
</feature>
<feature type="region of interest" description="Disordered" evidence="1">
    <location>
        <begin position="1626"/>
        <end position="1645"/>
    </location>
</feature>
<dbReference type="InterPro" id="IPR027417">
    <property type="entry name" value="P-loop_NTPase"/>
</dbReference>
<evidence type="ECO:0000256" key="1">
    <source>
        <dbReference type="SAM" id="MobiDB-lite"/>
    </source>
</evidence>
<dbReference type="SUPFAM" id="SSF48439">
    <property type="entry name" value="Protein prenylyltransferase"/>
    <property type="match status" value="4"/>
</dbReference>
<dbReference type="InterPro" id="IPR011990">
    <property type="entry name" value="TPR-like_helical_dom_sf"/>
</dbReference>
<dbReference type="PANTHER" id="PTHR12558:SF13">
    <property type="entry name" value="CELL DIVISION CYCLE PROTEIN 27 HOMOLOG"/>
    <property type="match status" value="1"/>
</dbReference>
<dbReference type="PANTHER" id="PTHR12558">
    <property type="entry name" value="CELL DIVISION CYCLE 16,23,27"/>
    <property type="match status" value="1"/>
</dbReference>
<reference evidence="3 4" key="1">
    <citation type="submission" date="2008-07" db="EMBL/GenBank/DDBJ databases">
        <authorList>
            <person name="Tandeau de Marsac N."/>
            <person name="Ferriera S."/>
            <person name="Johnson J."/>
            <person name="Kravitz S."/>
            <person name="Beeson K."/>
            <person name="Sutton G."/>
            <person name="Rogers Y.-H."/>
            <person name="Friedman R."/>
            <person name="Frazier M."/>
            <person name="Venter J.C."/>
        </authorList>
    </citation>
    <scope>NUCLEOTIDE SEQUENCE [LARGE SCALE GENOMIC DNA]</scope>
    <source>
        <strain evidence="3 4">PCC 7420</strain>
    </source>
</reference>
<dbReference type="OrthoDB" id="5621943at2"/>
<organism evidence="3 4">
    <name type="scientific">Coleofasciculus chthonoplastes PCC 7420</name>
    <dbReference type="NCBI Taxonomy" id="118168"/>
    <lineage>
        <taxon>Bacteria</taxon>
        <taxon>Bacillati</taxon>
        <taxon>Cyanobacteriota</taxon>
        <taxon>Cyanophyceae</taxon>
        <taxon>Coleofasciculales</taxon>
        <taxon>Coleofasciculaceae</taxon>
        <taxon>Coleofasciculus</taxon>
    </lineage>
</organism>
<dbReference type="EMBL" id="DS989841">
    <property type="protein sequence ID" value="EDX78565.1"/>
    <property type="molecule type" value="Genomic_DNA"/>
</dbReference>
<dbReference type="Gene3D" id="3.40.50.300">
    <property type="entry name" value="P-loop containing nucleotide triphosphate hydrolases"/>
    <property type="match status" value="1"/>
</dbReference>
<gene>
    <name evidence="3" type="ORF">MC7420_7218</name>
</gene>
<dbReference type="Pfam" id="PF19959">
    <property type="entry name" value="EAD4"/>
    <property type="match status" value="1"/>
</dbReference>
<feature type="domain" description="Effector-associated" evidence="2">
    <location>
        <begin position="7"/>
        <end position="122"/>
    </location>
</feature>
<dbReference type="eggNOG" id="ENOG503404N">
    <property type="taxonomic scope" value="Bacteria"/>
</dbReference>
<dbReference type="SUPFAM" id="SSF81901">
    <property type="entry name" value="HCP-like"/>
    <property type="match status" value="1"/>
</dbReference>
<evidence type="ECO:0000259" key="2">
    <source>
        <dbReference type="Pfam" id="PF19959"/>
    </source>
</evidence>
<dbReference type="SUPFAM" id="SSF52540">
    <property type="entry name" value="P-loop containing nucleoside triphosphate hydrolases"/>
    <property type="match status" value="1"/>
</dbReference>
<proteinExistence type="predicted"/>
<keyword evidence="4" id="KW-1185">Reference proteome</keyword>
<dbReference type="STRING" id="118168.MC7420_7218"/>